<organism evidence="1 2">
    <name type="scientific">Myceligenerans indicum</name>
    <dbReference type="NCBI Taxonomy" id="2593663"/>
    <lineage>
        <taxon>Bacteria</taxon>
        <taxon>Bacillati</taxon>
        <taxon>Actinomycetota</taxon>
        <taxon>Actinomycetes</taxon>
        <taxon>Micrococcales</taxon>
        <taxon>Promicromonosporaceae</taxon>
        <taxon>Myceligenerans</taxon>
    </lineage>
</organism>
<name>A0ABS1LJX0_9MICO</name>
<proteinExistence type="predicted"/>
<dbReference type="Proteomes" id="UP000675409">
    <property type="component" value="Unassembled WGS sequence"/>
</dbReference>
<keyword evidence="2" id="KW-1185">Reference proteome</keyword>
<dbReference type="PANTHER" id="PTHR11183">
    <property type="entry name" value="GLYCOGENIN SUBFAMILY MEMBER"/>
    <property type="match status" value="1"/>
</dbReference>
<gene>
    <name evidence="1" type="ORF">HGK34_06205</name>
</gene>
<protein>
    <submittedName>
        <fullName evidence="1">Uncharacterized protein</fullName>
    </submittedName>
</protein>
<dbReference type="Pfam" id="PF01501">
    <property type="entry name" value="Glyco_transf_8"/>
    <property type="match status" value="1"/>
</dbReference>
<comment type="caution">
    <text evidence="1">The sequence shown here is derived from an EMBL/GenBank/DDBJ whole genome shotgun (WGS) entry which is preliminary data.</text>
</comment>
<reference evidence="1 2" key="1">
    <citation type="journal article" date="2021" name="Arch. Microbiol.">
        <title>Myceligenerans indicum sp. nov., an actinobacterium isolated from mangrove sediment of Sundarbans, India.</title>
        <authorList>
            <person name="Asha K."/>
            <person name="Bhadury P."/>
        </authorList>
    </citation>
    <scope>NUCLEOTIDE SEQUENCE [LARGE SCALE GENOMIC DNA]</scope>
    <source>
        <strain evidence="1 2">I2</strain>
    </source>
</reference>
<accession>A0ABS1LJX0</accession>
<dbReference type="InterPro" id="IPR050587">
    <property type="entry name" value="GNT1/Glycosyltrans_8"/>
</dbReference>
<dbReference type="EMBL" id="JABBYC010000006">
    <property type="protein sequence ID" value="MBL0885872.1"/>
    <property type="molecule type" value="Genomic_DNA"/>
</dbReference>
<sequence length="399" mass="44522">MTRALLGEVDISDVLPVLKRAFDAPRDPAVRSAARTLAGRVPGDGPAVHHKAYAAFVDDNYFEGFVTLLKSLLLTSTVKDTDIVVLHDGLEPRNVLRARQLYPAIRFVRVDPTPYLSYVKGDTTNYLYVKAYLILDVFRRLRYDKVVTLDTDMVVLKDIGHLFDRDSAFAAVPQFFDSDGGRKLNSGLMVFDSTCMTDEFVARIDAVGLSGDYELERHDQGVLTAVLDGEYERLGRELNWVKRATRPGESLPEDVSVLHFTGRFKPWQGGEQGYHLVEERWHEYAVGDVAHMCRYVTQTPDDTATGTQLLQWYERLLAEVPADQRQFLAEGRRPTDASDDAAAGTVALLEAVQAGRFDAPLTQAVRYAATNDWERAELLGQLALFDKADGAEAFLANLS</sequence>
<dbReference type="InterPro" id="IPR002495">
    <property type="entry name" value="Glyco_trans_8"/>
</dbReference>
<dbReference type="SUPFAM" id="SSF53448">
    <property type="entry name" value="Nucleotide-diphospho-sugar transferases"/>
    <property type="match status" value="1"/>
</dbReference>
<dbReference type="Gene3D" id="3.90.550.10">
    <property type="entry name" value="Spore Coat Polysaccharide Biosynthesis Protein SpsA, Chain A"/>
    <property type="match status" value="1"/>
</dbReference>
<evidence type="ECO:0000313" key="2">
    <source>
        <dbReference type="Proteomes" id="UP000675409"/>
    </source>
</evidence>
<evidence type="ECO:0000313" key="1">
    <source>
        <dbReference type="EMBL" id="MBL0885872.1"/>
    </source>
</evidence>
<dbReference type="InterPro" id="IPR029044">
    <property type="entry name" value="Nucleotide-diphossugar_trans"/>
</dbReference>